<reference evidence="1 2" key="1">
    <citation type="submission" date="2018-02" db="EMBL/GenBank/DDBJ databases">
        <title>Whole genome sequencing of endophytic bacterium.</title>
        <authorList>
            <person name="Eedara R."/>
            <person name="Podile A.R."/>
        </authorList>
    </citation>
    <scope>NUCLEOTIDE SEQUENCE [LARGE SCALE GENOMIC DNA]</scope>
    <source>
        <strain evidence="1 2">RP1T</strain>
    </source>
</reference>
<comment type="caution">
    <text evidence="1">The sequence shown here is derived from an EMBL/GenBank/DDBJ whole genome shotgun (WGS) entry which is preliminary data.</text>
</comment>
<protein>
    <submittedName>
        <fullName evidence="1">Uncharacterized protein</fullName>
    </submittedName>
</protein>
<keyword evidence="2" id="KW-1185">Reference proteome</keyword>
<gene>
    <name evidence="1" type="ORF">C5L14_23245</name>
</gene>
<dbReference type="AlphaFoldDB" id="A0A2S9Q7P3"/>
<proteinExistence type="predicted"/>
<evidence type="ECO:0000313" key="1">
    <source>
        <dbReference type="EMBL" id="PRH85359.1"/>
    </source>
</evidence>
<accession>A0A2S9Q7P3</accession>
<dbReference type="Proteomes" id="UP000237682">
    <property type="component" value="Unassembled WGS sequence"/>
</dbReference>
<sequence length="171" mass="18813">MPAAIRQVASLLDRHLNLIAPRGRYYVDRLRAVGLMPNTPGVPEPATAEHIALLLVSAMIGPSPALPSAEYLRLVSDTGGTLLQALERFLAAPQDLFELGLDTISPAALIRFREPNGNIAEESFLPETDMPRSKIRRIAIVDGNAFNALAIAIRTSTIPTRSRRRRRRRIS</sequence>
<name>A0A2S9Q7P3_9HYPH</name>
<dbReference type="RefSeq" id="WP_105864448.1">
    <property type="nucleotide sequence ID" value="NZ_PUEJ01000009.1"/>
</dbReference>
<evidence type="ECO:0000313" key="2">
    <source>
        <dbReference type="Proteomes" id="UP000237682"/>
    </source>
</evidence>
<organism evidence="1 2">
    <name type="scientific">Labrys okinawensis</name>
    <dbReference type="NCBI Taxonomy" id="346911"/>
    <lineage>
        <taxon>Bacteria</taxon>
        <taxon>Pseudomonadati</taxon>
        <taxon>Pseudomonadota</taxon>
        <taxon>Alphaproteobacteria</taxon>
        <taxon>Hyphomicrobiales</taxon>
        <taxon>Xanthobacteraceae</taxon>
        <taxon>Labrys</taxon>
    </lineage>
</organism>
<dbReference type="EMBL" id="PUEJ01000009">
    <property type="protein sequence ID" value="PRH85359.1"/>
    <property type="molecule type" value="Genomic_DNA"/>
</dbReference>
<dbReference type="OrthoDB" id="8448753at2"/>